<protein>
    <recommendedName>
        <fullName evidence="5">Xylanolytic transcriptional activator regulatory domain-containing protein</fullName>
    </recommendedName>
</protein>
<keyword evidence="1" id="KW-0805">Transcription regulation</keyword>
<feature type="domain" description="Xylanolytic transcriptional activator regulatory" evidence="5">
    <location>
        <begin position="164"/>
        <end position="234"/>
    </location>
</feature>
<dbReference type="AlphaFoldDB" id="A0A5N6DYT7"/>
<accession>A0A5N6DYT7</accession>
<dbReference type="PANTHER" id="PTHR47425:SF2">
    <property type="entry name" value="FARB-RELATED"/>
    <property type="match status" value="1"/>
</dbReference>
<sequence length="705" mass="79362">MARLAHSASEFRDSVSMLASDVEYSAYPFLDFRSLSGLDKWDISYLASKGCFTLPRRPVLDEFVKKYFLHIHPGTPVLDEAEFWRLYSQQGDGGTWNGRSISVLVLQAMLFRTCPVRLFRIIAGINKLNPLLILDLKAEDQPLERAQGALLLSYQASPDDPQIGSLLLANAIQNAIILGKPPKPSISVKRSTLKRLWWSILLRDRWISLALRRRSQLTLKDFDAENNPLEEADFGKEIQKSKVYDVDTKRILFTALQQQCRLAIIITDMVSLIFSSCDGSSMGLPSKEFPACMSRVMKTRNRLRQWETETRYALSTAPSEVHHSVMSFIKMTYVYYHTAQIHLAHYEALLLEANLMFVGHSYTVQLRETGSCLQKAVNELHDVLKYFSNTKDIEAIPLCILAFVGWPIVVAAIDVGLARNDAEALQRQRELNTLGTIYNVLIELYDVTKFVAVGTREILHLVTKMSEGLGTRGRGPAQTPGVQDPYQRGAAYANATLKAFEDKHASGWFDLFLHYPRIYLLISTSTDYSLSSGRLPHENALPEVLRSVASGFLGFQLPWVTKVSLSDTEGKPQEPNVKLLEDNEVGVRGPKAQPSPRNTTETGRQMHTRQQVPEPLSPPYNEARNSRGATGHREEAAVRLEFLQSMPFIDPTFCLPVMEDVVYPVPWQGPPNESEMAFPIGTESMGMQEQTGFRDSQGVPYGWKI</sequence>
<feature type="region of interest" description="Disordered" evidence="4">
    <location>
        <begin position="566"/>
        <end position="632"/>
    </location>
</feature>
<keyword evidence="7" id="KW-1185">Reference proteome</keyword>
<reference evidence="6 7" key="1">
    <citation type="submission" date="2019-04" db="EMBL/GenBank/DDBJ databases">
        <title>Fungal friends and foes A comparative genomics study of 23 Aspergillus species from section Flavi.</title>
        <authorList>
            <consortium name="DOE Joint Genome Institute"/>
            <person name="Kjaerbolling I."/>
            <person name="Vesth T.C."/>
            <person name="Frisvad J.C."/>
            <person name="Nybo J.L."/>
            <person name="Theobald S."/>
            <person name="Kildgaard S."/>
            <person name="Petersen T.I."/>
            <person name="Kuo A."/>
            <person name="Sato A."/>
            <person name="Lyhne E.K."/>
            <person name="Kogle M.E."/>
            <person name="Wiebenga A."/>
            <person name="Kun R.S."/>
            <person name="Lubbers R.J."/>
            <person name="Makela M.R."/>
            <person name="Barry K."/>
            <person name="Chovatia M."/>
            <person name="Clum A."/>
            <person name="Daum C."/>
            <person name="Haridas S."/>
            <person name="He G."/>
            <person name="LaButti K."/>
            <person name="Lipzen A."/>
            <person name="Mondo S."/>
            <person name="Pangilinan J."/>
            <person name="Riley R."/>
            <person name="Salamov A."/>
            <person name="Simmons B.A."/>
            <person name="Magnuson J.K."/>
            <person name="Henrissat B."/>
            <person name="Mortensen U.H."/>
            <person name="Larsen T.O."/>
            <person name="De vries R.P."/>
            <person name="Grigoriev I.V."/>
            <person name="Machida M."/>
            <person name="Baker S.E."/>
            <person name="Andersen M.R."/>
        </authorList>
    </citation>
    <scope>NUCLEOTIDE SEQUENCE [LARGE SCALE GENOMIC DNA]</scope>
    <source>
        <strain evidence="6 7">CBS 117618</strain>
    </source>
</reference>
<gene>
    <name evidence="6" type="ORF">BDV34DRAFT_237419</name>
</gene>
<dbReference type="Proteomes" id="UP000326532">
    <property type="component" value="Unassembled WGS sequence"/>
</dbReference>
<dbReference type="GO" id="GO:0008270">
    <property type="term" value="F:zinc ion binding"/>
    <property type="evidence" value="ECO:0007669"/>
    <property type="project" value="InterPro"/>
</dbReference>
<evidence type="ECO:0000259" key="5">
    <source>
        <dbReference type="SMART" id="SM00906"/>
    </source>
</evidence>
<dbReference type="CDD" id="cd12148">
    <property type="entry name" value="fungal_TF_MHR"/>
    <property type="match status" value="1"/>
</dbReference>
<evidence type="ECO:0000256" key="3">
    <source>
        <dbReference type="ARBA" id="ARBA00023242"/>
    </source>
</evidence>
<evidence type="ECO:0000256" key="4">
    <source>
        <dbReference type="SAM" id="MobiDB-lite"/>
    </source>
</evidence>
<keyword evidence="3" id="KW-0539">Nucleus</keyword>
<dbReference type="GO" id="GO:0003677">
    <property type="term" value="F:DNA binding"/>
    <property type="evidence" value="ECO:0007669"/>
    <property type="project" value="InterPro"/>
</dbReference>
<dbReference type="OMA" id="WICYPRA"/>
<keyword evidence="2" id="KW-0804">Transcription</keyword>
<organism evidence="6 7">
    <name type="scientific">Aspergillus parasiticus</name>
    <dbReference type="NCBI Taxonomy" id="5067"/>
    <lineage>
        <taxon>Eukaryota</taxon>
        <taxon>Fungi</taxon>
        <taxon>Dikarya</taxon>
        <taxon>Ascomycota</taxon>
        <taxon>Pezizomycotina</taxon>
        <taxon>Eurotiomycetes</taxon>
        <taxon>Eurotiomycetidae</taxon>
        <taxon>Eurotiales</taxon>
        <taxon>Aspergillaceae</taxon>
        <taxon>Aspergillus</taxon>
        <taxon>Aspergillus subgen. Circumdati</taxon>
    </lineage>
</organism>
<dbReference type="GO" id="GO:0006351">
    <property type="term" value="P:DNA-templated transcription"/>
    <property type="evidence" value="ECO:0007669"/>
    <property type="project" value="InterPro"/>
</dbReference>
<evidence type="ECO:0000313" key="7">
    <source>
        <dbReference type="Proteomes" id="UP000326532"/>
    </source>
</evidence>
<dbReference type="InterPro" id="IPR052761">
    <property type="entry name" value="Fungal_Detox/Toxin_TFs"/>
</dbReference>
<dbReference type="EMBL" id="ML734943">
    <property type="protein sequence ID" value="KAB8210348.1"/>
    <property type="molecule type" value="Genomic_DNA"/>
</dbReference>
<evidence type="ECO:0000256" key="1">
    <source>
        <dbReference type="ARBA" id="ARBA00023015"/>
    </source>
</evidence>
<dbReference type="PANTHER" id="PTHR47425">
    <property type="entry name" value="FARB-RELATED"/>
    <property type="match status" value="1"/>
</dbReference>
<dbReference type="VEuPathDB" id="FungiDB:BDV34DRAFT_237419"/>
<name>A0A5N6DYT7_ASPPA</name>
<dbReference type="Pfam" id="PF04082">
    <property type="entry name" value="Fungal_trans"/>
    <property type="match status" value="1"/>
</dbReference>
<evidence type="ECO:0000313" key="6">
    <source>
        <dbReference type="EMBL" id="KAB8210348.1"/>
    </source>
</evidence>
<dbReference type="InterPro" id="IPR007219">
    <property type="entry name" value="XnlR_reg_dom"/>
</dbReference>
<evidence type="ECO:0000256" key="2">
    <source>
        <dbReference type="ARBA" id="ARBA00023163"/>
    </source>
</evidence>
<dbReference type="SMART" id="SM00906">
    <property type="entry name" value="Fungal_trans"/>
    <property type="match status" value="1"/>
</dbReference>
<feature type="compositionally biased region" description="Polar residues" evidence="4">
    <location>
        <begin position="595"/>
        <end position="611"/>
    </location>
</feature>
<proteinExistence type="predicted"/>